<reference evidence="6 8" key="1">
    <citation type="journal article" date="2014" name="ISME J.">
        <title>Trehalose/2-sulfotrehalose biosynthesis and glycine-betaine uptake are widely spread mechanisms for osmoadaptation in the Halobacteriales.</title>
        <authorList>
            <person name="Youssef N.H."/>
            <person name="Savage-Ashlock K.N."/>
            <person name="McCully A.L."/>
            <person name="Luedtke B."/>
            <person name="Shaw E.I."/>
            <person name="Hoff W.D."/>
            <person name="Elshahed M.S."/>
        </authorList>
    </citation>
    <scope>NUCLEOTIDE SEQUENCE [LARGE SCALE GENOMIC DNA]</scope>
    <source>
        <strain evidence="6 8">DX253</strain>
    </source>
</reference>
<evidence type="ECO:0000256" key="2">
    <source>
        <dbReference type="ARBA" id="ARBA00034617"/>
    </source>
</evidence>
<accession>E7QTR9</accession>
<evidence type="ECO:0000256" key="4">
    <source>
        <dbReference type="ARBA" id="ARBA00048988"/>
    </source>
</evidence>
<dbReference type="AlphaFoldDB" id="E7QTR9"/>
<dbReference type="Pfam" id="PF01935">
    <property type="entry name" value="DUF87"/>
    <property type="match status" value="1"/>
</dbReference>
<proteinExistence type="inferred from homology"/>
<dbReference type="GO" id="GO:0043138">
    <property type="term" value="F:3'-5' DNA helicase activity"/>
    <property type="evidence" value="ECO:0007669"/>
    <property type="project" value="UniProtKB-EC"/>
</dbReference>
<evidence type="ECO:0000313" key="7">
    <source>
        <dbReference type="EMBL" id="SHK85335.1"/>
    </source>
</evidence>
<dbReference type="EMBL" id="AEMG01000009">
    <property type="protein sequence ID" value="EFW91998.1"/>
    <property type="molecule type" value="Genomic_DNA"/>
</dbReference>
<dbReference type="RefSeq" id="WP_007979698.1">
    <property type="nucleotide sequence ID" value="NZ_AEMG01000009.1"/>
</dbReference>
<keyword evidence="9" id="KW-1185">Reference proteome</keyword>
<evidence type="ECO:0000313" key="8">
    <source>
        <dbReference type="Proteomes" id="UP000003751"/>
    </source>
</evidence>
<organism evidence="6 8">
    <name type="scientific">Haladaptatus paucihalophilus DX253</name>
    <dbReference type="NCBI Taxonomy" id="797209"/>
    <lineage>
        <taxon>Archaea</taxon>
        <taxon>Methanobacteriati</taxon>
        <taxon>Methanobacteriota</taxon>
        <taxon>Stenosarchaea group</taxon>
        <taxon>Halobacteria</taxon>
        <taxon>Halobacteriales</taxon>
        <taxon>Haladaptataceae</taxon>
        <taxon>Haladaptatus</taxon>
    </lineage>
</organism>
<dbReference type="Gene3D" id="3.40.50.300">
    <property type="entry name" value="P-loop containing nucleotide triphosphate hydrolases"/>
    <property type="match status" value="2"/>
</dbReference>
<evidence type="ECO:0000259" key="5">
    <source>
        <dbReference type="Pfam" id="PF01935"/>
    </source>
</evidence>
<feature type="domain" description="Helicase HerA central" evidence="5">
    <location>
        <begin position="28"/>
        <end position="124"/>
    </location>
</feature>
<dbReference type="PANTHER" id="PTHR42957:SF1">
    <property type="entry name" value="HELICASE MJ1565-RELATED"/>
    <property type="match status" value="1"/>
</dbReference>
<dbReference type="STRING" id="797209.GCA_000376445_02598"/>
<dbReference type="OrthoDB" id="107033at2157"/>
<comment type="catalytic activity">
    <reaction evidence="2">
        <text>Couples ATP hydrolysis with the unwinding of duplex DNA by translocating in the 3'-5' direction.</text>
        <dbReference type="EC" id="5.6.2.4"/>
    </reaction>
</comment>
<evidence type="ECO:0000313" key="9">
    <source>
        <dbReference type="Proteomes" id="UP000184203"/>
    </source>
</evidence>
<dbReference type="PANTHER" id="PTHR42957">
    <property type="entry name" value="HELICASE MJ1565-RELATED"/>
    <property type="match status" value="1"/>
</dbReference>
<dbReference type="eggNOG" id="arCOG00280">
    <property type="taxonomic scope" value="Archaea"/>
</dbReference>
<dbReference type="InterPro" id="IPR008571">
    <property type="entry name" value="HerA-like"/>
</dbReference>
<sequence length="342" mass="36026">MTDVLGRTGDGGVSGALGTYRARDGSAGAPVRIDLDGPHAALVVGKRGYGKSYTLGVLVEELARADGVSPVVADPMGAFRMFADVPGFSVIEEPRVSANALSPRAWCELLGLDHESAVGSLVWQAAAKTETLAAMDEYVWNADVARATRRAARNHLVLADSWDVFSPDGLTAADRQSAATILDCSGYDAAPMNAVVRAVAEDLYRARVTESVATLPWLVVDEAHAFFDGIAGPALRTIVTRGRRPGVSFVAATQRPAALPDVAVSQSDLLVSHRLTSRADREALARARPTYMHGSFADRMPETPGSALVVDDATESVHAVQVRTRRVEHGGGSPSASELADG</sequence>
<dbReference type="InterPro" id="IPR027417">
    <property type="entry name" value="P-loop_NTPase"/>
</dbReference>
<comment type="similarity">
    <text evidence="1">Belongs to the HerA family.</text>
</comment>
<name>E7QTR9_HALPU</name>
<dbReference type="EMBL" id="FRAN01000003">
    <property type="protein sequence ID" value="SHK85335.1"/>
    <property type="molecule type" value="Genomic_DNA"/>
</dbReference>
<protein>
    <submittedName>
        <fullName evidence="6">ATPase-like protein</fullName>
    </submittedName>
</protein>
<reference evidence="9" key="3">
    <citation type="submission" date="2016-11" db="EMBL/GenBank/DDBJ databases">
        <authorList>
            <person name="Varghese N."/>
            <person name="Submissions S."/>
        </authorList>
    </citation>
    <scope>NUCLEOTIDE SEQUENCE [LARGE SCALE GENOMIC DNA]</scope>
    <source>
        <strain evidence="9">DX253</strain>
    </source>
</reference>
<dbReference type="InterPro" id="IPR002789">
    <property type="entry name" value="HerA_central"/>
</dbReference>
<evidence type="ECO:0000313" key="6">
    <source>
        <dbReference type="EMBL" id="EFW91998.1"/>
    </source>
</evidence>
<comment type="catalytic activity">
    <reaction evidence="3">
        <text>ATP + H2O = ADP + phosphate + H(+)</text>
        <dbReference type="Rhea" id="RHEA:13065"/>
        <dbReference type="ChEBI" id="CHEBI:15377"/>
        <dbReference type="ChEBI" id="CHEBI:15378"/>
        <dbReference type="ChEBI" id="CHEBI:30616"/>
        <dbReference type="ChEBI" id="CHEBI:43474"/>
        <dbReference type="ChEBI" id="CHEBI:456216"/>
        <dbReference type="EC" id="5.6.2.3"/>
    </reaction>
</comment>
<dbReference type="Proteomes" id="UP000003751">
    <property type="component" value="Unassembled WGS sequence"/>
</dbReference>
<comment type="catalytic activity">
    <reaction evidence="4">
        <text>ATP + H2O = ADP + phosphate + H(+)</text>
        <dbReference type="Rhea" id="RHEA:13065"/>
        <dbReference type="ChEBI" id="CHEBI:15377"/>
        <dbReference type="ChEBI" id="CHEBI:15378"/>
        <dbReference type="ChEBI" id="CHEBI:30616"/>
        <dbReference type="ChEBI" id="CHEBI:43474"/>
        <dbReference type="ChEBI" id="CHEBI:456216"/>
        <dbReference type="EC" id="5.6.2.4"/>
    </reaction>
</comment>
<evidence type="ECO:0000256" key="1">
    <source>
        <dbReference type="ARBA" id="ARBA00007816"/>
    </source>
</evidence>
<dbReference type="PATRIC" id="fig|797209.4.peg.2158"/>
<dbReference type="GO" id="GO:0043139">
    <property type="term" value="F:5'-3' DNA helicase activity"/>
    <property type="evidence" value="ECO:0007669"/>
    <property type="project" value="UniProtKB-EC"/>
</dbReference>
<dbReference type="SUPFAM" id="SSF52540">
    <property type="entry name" value="P-loop containing nucleoside triphosphate hydrolases"/>
    <property type="match status" value="1"/>
</dbReference>
<dbReference type="Proteomes" id="UP000184203">
    <property type="component" value="Unassembled WGS sequence"/>
</dbReference>
<reference evidence="7" key="2">
    <citation type="submission" date="2016-11" db="EMBL/GenBank/DDBJ databases">
        <authorList>
            <person name="Jaros S."/>
            <person name="Januszkiewicz K."/>
            <person name="Wedrychowicz H."/>
        </authorList>
    </citation>
    <scope>NUCLEOTIDE SEQUENCE [LARGE SCALE GENOMIC DNA]</scope>
    <source>
        <strain evidence="7">DX253</strain>
    </source>
</reference>
<evidence type="ECO:0000256" key="3">
    <source>
        <dbReference type="ARBA" id="ARBA00048954"/>
    </source>
</evidence>
<gene>
    <name evidence="7" type="ORF">SAMN05444342_2401</name>
    <name evidence="6" type="ORF">ZOD2009_10985</name>
</gene>